<evidence type="ECO:0000256" key="10">
    <source>
        <dbReference type="ARBA" id="ARBA00034898"/>
    </source>
</evidence>
<evidence type="ECO:0000256" key="12">
    <source>
        <dbReference type="SAM" id="MobiDB-lite"/>
    </source>
</evidence>
<feature type="domain" description="Fork-head" evidence="13">
    <location>
        <begin position="163"/>
        <end position="309"/>
    </location>
</feature>
<dbReference type="CTD" id="2308"/>
<dbReference type="GO" id="GO:0008286">
    <property type="term" value="P:insulin receptor signaling pathway"/>
    <property type="evidence" value="ECO:0007669"/>
    <property type="project" value="TreeGrafter"/>
</dbReference>
<keyword evidence="6" id="KW-0804">Transcription</keyword>
<evidence type="ECO:0000256" key="2">
    <source>
        <dbReference type="ARBA" id="ARBA00004496"/>
    </source>
</evidence>
<feature type="compositionally biased region" description="Low complexity" evidence="12">
    <location>
        <begin position="33"/>
        <end position="60"/>
    </location>
</feature>
<evidence type="ECO:0000256" key="6">
    <source>
        <dbReference type="ARBA" id="ARBA00023163"/>
    </source>
</evidence>
<dbReference type="Pfam" id="PF16675">
    <property type="entry name" value="FOXO_KIX_bdg"/>
    <property type="match status" value="1"/>
</dbReference>
<evidence type="ECO:0000256" key="8">
    <source>
        <dbReference type="ARBA" id="ARBA00034871"/>
    </source>
</evidence>
<dbReference type="SUPFAM" id="SSF46785">
    <property type="entry name" value="Winged helix' DNA-binding domain"/>
    <property type="match status" value="2"/>
</dbReference>
<keyword evidence="7 11" id="KW-0539">Nucleus</keyword>
<proteinExistence type="predicted"/>
<comment type="subcellular location">
    <subcellularLocation>
        <location evidence="2">Cytoplasm</location>
    </subcellularLocation>
    <subcellularLocation>
        <location evidence="1 11">Nucleus</location>
    </subcellularLocation>
</comment>
<feature type="region of interest" description="Disordered" evidence="12">
    <location>
        <begin position="289"/>
        <end position="392"/>
    </location>
</feature>
<dbReference type="KEGG" id="cfr:102511562"/>
<feature type="region of interest" description="Disordered" evidence="12">
    <location>
        <begin position="121"/>
        <end position="161"/>
    </location>
</feature>
<dbReference type="InterPro" id="IPR001766">
    <property type="entry name" value="Fork_head_dom"/>
</dbReference>
<reference evidence="15" key="1">
    <citation type="submission" date="2025-08" db="UniProtKB">
        <authorList>
            <consortium name="RefSeq"/>
        </authorList>
    </citation>
    <scope>IDENTIFICATION</scope>
    <source>
        <tissue evidence="15">Ear skin</tissue>
    </source>
</reference>
<dbReference type="PROSITE" id="PS50039">
    <property type="entry name" value="FORK_HEAD_3"/>
    <property type="match status" value="1"/>
</dbReference>
<dbReference type="InterPro" id="IPR036390">
    <property type="entry name" value="WH_DNA-bd_sf"/>
</dbReference>
<dbReference type="AlphaFoldDB" id="A0A8B8UCW0"/>
<feature type="DNA-binding region" description="Fork-head" evidence="11">
    <location>
        <begin position="163"/>
        <end position="309"/>
    </location>
</feature>
<gene>
    <name evidence="15" type="primary">FOXO1</name>
</gene>
<dbReference type="GO" id="GO:0005634">
    <property type="term" value="C:nucleus"/>
    <property type="evidence" value="ECO:0007669"/>
    <property type="project" value="UniProtKB-SubCell"/>
</dbReference>
<feature type="region of interest" description="Disordered" evidence="12">
    <location>
        <begin position="569"/>
        <end position="588"/>
    </location>
</feature>
<organism evidence="14 15">
    <name type="scientific">Camelus ferus</name>
    <name type="common">Wild bactrian camel</name>
    <name type="synonym">Camelus bactrianus ferus</name>
    <dbReference type="NCBI Taxonomy" id="419612"/>
    <lineage>
        <taxon>Eukaryota</taxon>
        <taxon>Metazoa</taxon>
        <taxon>Chordata</taxon>
        <taxon>Craniata</taxon>
        <taxon>Vertebrata</taxon>
        <taxon>Euteleostomi</taxon>
        <taxon>Mammalia</taxon>
        <taxon>Eutheria</taxon>
        <taxon>Laurasiatheria</taxon>
        <taxon>Artiodactyla</taxon>
        <taxon>Tylopoda</taxon>
        <taxon>Camelidae</taxon>
        <taxon>Camelus</taxon>
    </lineage>
</organism>
<accession>A0A8B8UCW0</accession>
<evidence type="ECO:0000256" key="5">
    <source>
        <dbReference type="ARBA" id="ARBA00023125"/>
    </source>
</evidence>
<dbReference type="InterPro" id="IPR047408">
    <property type="entry name" value="FH_FOXO1"/>
</dbReference>
<evidence type="ECO:0000256" key="9">
    <source>
        <dbReference type="ARBA" id="ARBA00034895"/>
    </source>
</evidence>
<evidence type="ECO:0000256" key="11">
    <source>
        <dbReference type="PROSITE-ProRule" id="PRU00089"/>
    </source>
</evidence>
<dbReference type="InterPro" id="IPR036388">
    <property type="entry name" value="WH-like_DNA-bd_sf"/>
</dbReference>
<keyword evidence="14" id="KW-1185">Reference proteome</keyword>
<keyword evidence="4" id="KW-0805">Transcription regulation</keyword>
<feature type="compositionally biased region" description="Polar residues" evidence="12">
    <location>
        <begin position="364"/>
        <end position="381"/>
    </location>
</feature>
<keyword evidence="3" id="KW-0963">Cytoplasm</keyword>
<dbReference type="SMART" id="SM00339">
    <property type="entry name" value="FH"/>
    <property type="match status" value="1"/>
</dbReference>
<feature type="compositionally biased region" description="Pro residues" evidence="12">
    <location>
        <begin position="124"/>
        <end position="145"/>
    </location>
</feature>
<dbReference type="PANTHER" id="PTHR45767:SF1">
    <property type="entry name" value="FORKHEAD BOX PROTEIN O1"/>
    <property type="match status" value="1"/>
</dbReference>
<evidence type="ECO:0000259" key="13">
    <source>
        <dbReference type="PROSITE" id="PS50039"/>
    </source>
</evidence>
<dbReference type="GO" id="GO:0000981">
    <property type="term" value="F:DNA-binding transcription factor activity, RNA polymerase II-specific"/>
    <property type="evidence" value="ECO:0007669"/>
    <property type="project" value="TreeGrafter"/>
</dbReference>
<dbReference type="PANTHER" id="PTHR45767">
    <property type="entry name" value="FORKHEAD BOX PROTEIN O"/>
    <property type="match status" value="1"/>
</dbReference>
<dbReference type="GO" id="GO:0000978">
    <property type="term" value="F:RNA polymerase II cis-regulatory region sequence-specific DNA binding"/>
    <property type="evidence" value="ECO:0007669"/>
    <property type="project" value="TreeGrafter"/>
</dbReference>
<feature type="compositionally biased region" description="Basic residues" evidence="12">
    <location>
        <begin position="319"/>
        <end position="330"/>
    </location>
</feature>
<evidence type="ECO:0000256" key="3">
    <source>
        <dbReference type="ARBA" id="ARBA00022490"/>
    </source>
</evidence>
<dbReference type="GeneID" id="102511562"/>
<dbReference type="CDD" id="cd20060">
    <property type="entry name" value="FH_FOXO1"/>
    <property type="match status" value="1"/>
</dbReference>
<protein>
    <recommendedName>
        <fullName evidence="8">Forkhead box protein O1</fullName>
    </recommendedName>
    <alternativeName>
        <fullName evidence="9">Forkhead box protein O1A</fullName>
    </alternativeName>
    <alternativeName>
        <fullName evidence="10">Forkhead in rhabdomyosarcoma</fullName>
    </alternativeName>
</protein>
<keyword evidence="5 11" id="KW-0238">DNA-binding</keyword>
<sequence length="710" mass="75482">MAEAPQVVEIDPDFEPLPRPRSCTWPLPRPEFSQSNSATSSPAPSGGAAANPDAAAGLPSASAAAVNADFMNNLSLLEESGDFQQAPGSVAAAAVVAAAAAAAAAATGGLCGDFQGPEAGCLHPAPPQPPPPGPLSQHPPVPPAAGPLAGQPRKSSSSRRNAWGNLSYADLITKAIESSAEKRLTLSQIYEWMVKSVPYFKDKGDSNSSAGWKILMLAVAVRCRERGLCRTCFVLSNLTWLGEPASPSSFREEEGTVHRAPGLPKNSIRHNLSLHSKFIRVQNEGTGKSSWWMLNPEGGKSGKSPRRRAASMDNNSKFAKSRGRAAKKKASLQSGQEGAGDSPGSQFSKWPASPGSHSNDDFDNWSTFRPRTSSNASTISGRLSPIMTEQDDLGDGDVHSLVYPPSAAKMASTLPSLSEISNPENMENLLDNLNLLSSPTSLTVSTQSSPGTMMQQTPCYSFAPPNTSLNSPSPNYQKYTYGQSSMSPLPQMPMQTLQDNKSSYGGMNQYNCAPGLLKELLTSDSPPHNDIMTPVDPGVAQPNSRVLGQNVLMGPNSVMPAYGSQASHNKMMTPSSHTHPGHAQSTSAVNGRALPHAVNTMPHTSGVNRLAQVKTALQVPLPHPMQMNTLGGYSTVSSCNGYGRMGILHQEKLPSDLDGMFIERLDCDMESIIRNDLMDGDTLDFNFDNVLPNQSFPHSVKTTTHSWVSG</sequence>
<dbReference type="GO" id="GO:0005737">
    <property type="term" value="C:cytoplasm"/>
    <property type="evidence" value="ECO:0007669"/>
    <property type="project" value="UniProtKB-SubCell"/>
</dbReference>
<dbReference type="RefSeq" id="XP_032352142.1">
    <property type="nucleotide sequence ID" value="XM_032496251.1"/>
</dbReference>
<dbReference type="Pfam" id="PF00250">
    <property type="entry name" value="Forkhead"/>
    <property type="match status" value="2"/>
</dbReference>
<dbReference type="PRINTS" id="PR00053">
    <property type="entry name" value="FORKHEAD"/>
</dbReference>
<dbReference type="Gene3D" id="1.10.10.10">
    <property type="entry name" value="Winged helix-like DNA-binding domain superfamily/Winged helix DNA-binding domain"/>
    <property type="match status" value="1"/>
</dbReference>
<dbReference type="InterPro" id="IPR032067">
    <property type="entry name" value="FOXO-TAD"/>
</dbReference>
<dbReference type="Proteomes" id="UP000694856">
    <property type="component" value="Chromosome 14"/>
</dbReference>
<feature type="region of interest" description="Disordered" evidence="12">
    <location>
        <begin position="1"/>
        <end position="60"/>
    </location>
</feature>
<dbReference type="Pfam" id="PF16676">
    <property type="entry name" value="FOXO-TAD"/>
    <property type="match status" value="1"/>
</dbReference>
<evidence type="ECO:0000313" key="14">
    <source>
        <dbReference type="Proteomes" id="UP000694856"/>
    </source>
</evidence>
<dbReference type="InterPro" id="IPR032068">
    <property type="entry name" value="FOXO_KIX-bd"/>
</dbReference>
<name>A0A8B8UCW0_CAMFR</name>
<evidence type="ECO:0000256" key="1">
    <source>
        <dbReference type="ARBA" id="ARBA00004123"/>
    </source>
</evidence>
<evidence type="ECO:0000256" key="7">
    <source>
        <dbReference type="ARBA" id="ARBA00023242"/>
    </source>
</evidence>
<evidence type="ECO:0000313" key="15">
    <source>
        <dbReference type="RefSeq" id="XP_032352142.1"/>
    </source>
</evidence>
<evidence type="ECO:0000256" key="4">
    <source>
        <dbReference type="ARBA" id="ARBA00023015"/>
    </source>
</evidence>